<evidence type="ECO:0000313" key="3">
    <source>
        <dbReference type="Proteomes" id="UP000294547"/>
    </source>
</evidence>
<dbReference type="Pfam" id="PF00903">
    <property type="entry name" value="Glyoxalase"/>
    <property type="match status" value="1"/>
</dbReference>
<gene>
    <name evidence="2" type="ORF">EDD54_0290</name>
</gene>
<sequence length="307" mass="31985">MSGIHHVTAIASAARANIDFYTRVLGLRLVKRTVNFDDPGTWHFYFGDRDGAPGTLFTTFPWAHARAGRLGVGEVQETVFAVPEGAIGFWTHRLLAAGATVEDPASVFGARRLAFRDPDGMRLALAATPAAGDGAWTTAEIGVDEAIRGIAGVTLLVADAAPTAAVLTGALGFSAAGTEGAAARFVVPGATTGGIVDVRAVGGFPRGALGKGSVHHVAFRAADDAEQAAIVDRLAAEFGIHATEQKDRNYFRSVYFREPGGTIFEIATDAPGFAVDETPDALGTALKLPARYESRRAEIAAALPTIA</sequence>
<dbReference type="InterPro" id="IPR004360">
    <property type="entry name" value="Glyas_Fos-R_dOase_dom"/>
</dbReference>
<accession>A0A4R6RIR4</accession>
<feature type="domain" description="VOC" evidence="1">
    <location>
        <begin position="149"/>
        <end position="269"/>
    </location>
</feature>
<dbReference type="CDD" id="cd08347">
    <property type="entry name" value="PcpA_C_like"/>
    <property type="match status" value="1"/>
</dbReference>
<dbReference type="AlphaFoldDB" id="A0A4R6RIR4"/>
<keyword evidence="3" id="KW-1185">Reference proteome</keyword>
<dbReference type="RefSeq" id="WP_126537259.1">
    <property type="nucleotide sequence ID" value="NZ_BSPM01000008.1"/>
</dbReference>
<dbReference type="OrthoDB" id="9785698at2"/>
<dbReference type="EMBL" id="SNXY01000006">
    <property type="protein sequence ID" value="TDP86419.1"/>
    <property type="molecule type" value="Genomic_DNA"/>
</dbReference>
<dbReference type="PANTHER" id="PTHR36110">
    <property type="entry name" value="RING-CLEAVING DIOXYGENASE MHQE-RELATED"/>
    <property type="match status" value="1"/>
</dbReference>
<protein>
    <submittedName>
        <fullName evidence="2">Glyoxalase family protein</fullName>
    </submittedName>
</protein>
<dbReference type="PANTHER" id="PTHR36110:SF2">
    <property type="entry name" value="RING-CLEAVING DIOXYGENASE MHQE-RELATED"/>
    <property type="match status" value="1"/>
</dbReference>
<reference evidence="2 3" key="1">
    <citation type="submission" date="2019-03" db="EMBL/GenBank/DDBJ databases">
        <title>Genomic Encyclopedia of Type Strains, Phase IV (KMG-IV): sequencing the most valuable type-strain genomes for metagenomic binning, comparative biology and taxonomic classification.</title>
        <authorList>
            <person name="Goeker M."/>
        </authorList>
    </citation>
    <scope>NUCLEOTIDE SEQUENCE [LARGE SCALE GENOMIC DNA]</scope>
    <source>
        <strain evidence="2 3">DSM 102969</strain>
    </source>
</reference>
<organism evidence="2 3">
    <name type="scientific">Oharaeibacter diazotrophicus</name>
    <dbReference type="NCBI Taxonomy" id="1920512"/>
    <lineage>
        <taxon>Bacteria</taxon>
        <taxon>Pseudomonadati</taxon>
        <taxon>Pseudomonadota</taxon>
        <taxon>Alphaproteobacteria</taxon>
        <taxon>Hyphomicrobiales</taxon>
        <taxon>Pleomorphomonadaceae</taxon>
        <taxon>Oharaeibacter</taxon>
    </lineage>
</organism>
<name>A0A4R6RIR4_9HYPH</name>
<evidence type="ECO:0000259" key="1">
    <source>
        <dbReference type="PROSITE" id="PS51819"/>
    </source>
</evidence>
<dbReference type="InterPro" id="IPR052537">
    <property type="entry name" value="Extradiol_RC_dioxygenase"/>
</dbReference>
<dbReference type="Gene3D" id="3.10.180.10">
    <property type="entry name" value="2,3-Dihydroxybiphenyl 1,2-Dioxygenase, domain 1"/>
    <property type="match status" value="2"/>
</dbReference>
<proteinExistence type="predicted"/>
<dbReference type="InterPro" id="IPR037523">
    <property type="entry name" value="VOC_core"/>
</dbReference>
<evidence type="ECO:0000313" key="2">
    <source>
        <dbReference type="EMBL" id="TDP86419.1"/>
    </source>
</evidence>
<dbReference type="Proteomes" id="UP000294547">
    <property type="component" value="Unassembled WGS sequence"/>
</dbReference>
<dbReference type="InterPro" id="IPR029068">
    <property type="entry name" value="Glyas_Bleomycin-R_OHBP_Dase"/>
</dbReference>
<feature type="domain" description="VOC" evidence="1">
    <location>
        <begin position="3"/>
        <end position="128"/>
    </location>
</feature>
<comment type="caution">
    <text evidence="2">The sequence shown here is derived from an EMBL/GenBank/DDBJ whole genome shotgun (WGS) entry which is preliminary data.</text>
</comment>
<dbReference type="SUPFAM" id="SSF54593">
    <property type="entry name" value="Glyoxalase/Bleomycin resistance protein/Dihydroxybiphenyl dioxygenase"/>
    <property type="match status" value="1"/>
</dbReference>
<dbReference type="PROSITE" id="PS51819">
    <property type="entry name" value="VOC"/>
    <property type="match status" value="2"/>
</dbReference>